<dbReference type="EMBL" id="OOIL02001149">
    <property type="protein sequence ID" value="VFQ73150.1"/>
    <property type="molecule type" value="Genomic_DNA"/>
</dbReference>
<keyword evidence="2" id="KW-1185">Reference proteome</keyword>
<evidence type="ECO:0000313" key="2">
    <source>
        <dbReference type="Proteomes" id="UP000595140"/>
    </source>
</evidence>
<accession>A0A484L9Y8</accession>
<dbReference type="AlphaFoldDB" id="A0A484L9Y8"/>
<sequence>MILFQAGLREFLGTFNVMTPTKQHDVWGVTSLSVSASKIICIPSGTPSILNYFQSQSQACSSTKQLSRSSTQDAVLLSPIEPVIERSQGTECATPALEIHEDCGEPCTIKGVLSSSYPLEDGFREETFASPISEAGTPSKVASNQAMSMLDPGLEQITSSLTSIEQDTKSSKNKVTSILAYFHGEASCSLPEVRRGSSPFTQCGSSTQGSSIVNATGQTHQKQTTSFYYNINDIDPSVVNELPQEIQDEVRAWLRPQKQANIAKKGSDITRYFSPAK</sequence>
<organism evidence="1 2">
    <name type="scientific">Cuscuta campestris</name>
    <dbReference type="NCBI Taxonomy" id="132261"/>
    <lineage>
        <taxon>Eukaryota</taxon>
        <taxon>Viridiplantae</taxon>
        <taxon>Streptophyta</taxon>
        <taxon>Embryophyta</taxon>
        <taxon>Tracheophyta</taxon>
        <taxon>Spermatophyta</taxon>
        <taxon>Magnoliopsida</taxon>
        <taxon>eudicotyledons</taxon>
        <taxon>Gunneridae</taxon>
        <taxon>Pentapetalae</taxon>
        <taxon>asterids</taxon>
        <taxon>lamiids</taxon>
        <taxon>Solanales</taxon>
        <taxon>Convolvulaceae</taxon>
        <taxon>Cuscuteae</taxon>
        <taxon>Cuscuta</taxon>
        <taxon>Cuscuta subgen. Grammica</taxon>
        <taxon>Cuscuta sect. Cleistogrammica</taxon>
    </lineage>
</organism>
<gene>
    <name evidence="1" type="ORF">CCAM_LOCUS14926</name>
</gene>
<protein>
    <recommendedName>
        <fullName evidence="3">DNA polymerase eta</fullName>
    </recommendedName>
</protein>
<reference evidence="1 2" key="1">
    <citation type="submission" date="2018-04" db="EMBL/GenBank/DDBJ databases">
        <authorList>
            <person name="Vogel A."/>
        </authorList>
    </citation>
    <scope>NUCLEOTIDE SEQUENCE [LARGE SCALE GENOMIC DNA]</scope>
</reference>
<name>A0A484L9Y8_9ASTE</name>
<dbReference type="OrthoDB" id="1301829at2759"/>
<evidence type="ECO:0008006" key="3">
    <source>
        <dbReference type="Google" id="ProtNLM"/>
    </source>
</evidence>
<evidence type="ECO:0000313" key="1">
    <source>
        <dbReference type="EMBL" id="VFQ73150.1"/>
    </source>
</evidence>
<dbReference type="Proteomes" id="UP000595140">
    <property type="component" value="Unassembled WGS sequence"/>
</dbReference>
<proteinExistence type="predicted"/>